<dbReference type="PANTHER" id="PTHR21055">
    <property type="entry name" value="PROTEIN PHOSPHATASE 1 REGULATORY SUBUNIT 36"/>
    <property type="match status" value="1"/>
</dbReference>
<dbReference type="Pfam" id="PF14895">
    <property type="entry name" value="PPPI_inhib"/>
    <property type="match status" value="1"/>
</dbReference>
<dbReference type="InterPro" id="IPR026142">
    <property type="entry name" value="Pro_pase_1_reg_su_36"/>
</dbReference>
<sequence>MKRIHADNYAPKYKSGKWSWDHASDRLQFEPHNDLENSRERYIITNGYKFLRTINQEEELIFRQEFLRPPTTFDSDTVVINDIRDLVLFLMPSEFLTKRFLDFMHRPAVHRLLHALIIYFEYFLRMVEFVLIRRDELAGNMGQIQSEQTNDMKRIFSIYLSQYRMLVARNYSVIVKGEGDMHKFYHMKEIVNISATIQDKFFHEQFLAVTTQIIWISMHRRAYNVIEMEIARLFRSEHFVKHRPEYLSFTPSERSLLYGRNNKIVNYRTQVSPLIQELQHVPDEDLPILWIGERKYRGTDYRIAEIELEYITPGPQLRMIDVAHGILGNPKNLYNTLLELDWPSVRYANFTQFHDPYHIVRQPYLRIPKIDEEAMRRMSEHFPHFYKVYRIYEPVTEQMMQKWRRRDKVINFYSSGGLLTNIWVRCEKDVAERSYGPSVAHITSNYFKVVSRLRKRQSIDADDPFKLQQSTQTIGLRKKQANADEEHYFDP</sequence>
<keyword evidence="1" id="KW-1185">Reference proteome</keyword>
<gene>
    <name evidence="2" type="primary">LOC115623228</name>
</gene>
<protein>
    <submittedName>
        <fullName evidence="2">Uncharacterized protein LOC115623228</fullName>
    </submittedName>
</protein>
<accession>A0A6J2T8Y0</accession>
<organism evidence="1 2">
    <name type="scientific">Drosophila lebanonensis</name>
    <name type="common">Fruit fly</name>
    <name type="synonym">Scaptodrosophila lebanonensis</name>
    <dbReference type="NCBI Taxonomy" id="7225"/>
    <lineage>
        <taxon>Eukaryota</taxon>
        <taxon>Metazoa</taxon>
        <taxon>Ecdysozoa</taxon>
        <taxon>Arthropoda</taxon>
        <taxon>Hexapoda</taxon>
        <taxon>Insecta</taxon>
        <taxon>Pterygota</taxon>
        <taxon>Neoptera</taxon>
        <taxon>Endopterygota</taxon>
        <taxon>Diptera</taxon>
        <taxon>Brachycera</taxon>
        <taxon>Muscomorpha</taxon>
        <taxon>Ephydroidea</taxon>
        <taxon>Drosophilidae</taxon>
        <taxon>Scaptodrosophila</taxon>
    </lineage>
</organism>
<evidence type="ECO:0000313" key="1">
    <source>
        <dbReference type="Proteomes" id="UP000504634"/>
    </source>
</evidence>
<dbReference type="AlphaFoldDB" id="A0A6J2T8Y0"/>
<dbReference type="GeneID" id="115623228"/>
<evidence type="ECO:0000313" key="2">
    <source>
        <dbReference type="RefSeq" id="XP_030373336.1"/>
    </source>
</evidence>
<dbReference type="OrthoDB" id="6724830at2759"/>
<dbReference type="GO" id="GO:0019902">
    <property type="term" value="F:phosphatase binding"/>
    <property type="evidence" value="ECO:0007669"/>
    <property type="project" value="InterPro"/>
</dbReference>
<name>A0A6J2T8Y0_DROLE</name>
<reference evidence="2" key="1">
    <citation type="submission" date="2025-08" db="UniProtKB">
        <authorList>
            <consortium name="RefSeq"/>
        </authorList>
    </citation>
    <scope>IDENTIFICATION</scope>
    <source>
        <strain evidence="2">11010-0011.00</strain>
        <tissue evidence="2">Whole body</tissue>
    </source>
</reference>
<proteinExistence type="predicted"/>
<dbReference type="PANTHER" id="PTHR21055:SF3">
    <property type="entry name" value="PROTEIN PHOSPHATASE 1 REGULATORY SUBUNIT 36"/>
    <property type="match status" value="1"/>
</dbReference>
<dbReference type="Proteomes" id="UP000504634">
    <property type="component" value="Unplaced"/>
</dbReference>
<dbReference type="RefSeq" id="XP_030373336.1">
    <property type="nucleotide sequence ID" value="XM_030517476.1"/>
</dbReference>